<gene>
    <name evidence="1" type="ORF">ASS94_00155</name>
</gene>
<name>A0AAP7IGM8_9STAP</name>
<protein>
    <submittedName>
        <fullName evidence="1">Uncharacterized protein</fullName>
    </submittedName>
</protein>
<proteinExistence type="predicted"/>
<comment type="caution">
    <text evidence="1">The sequence shown here is derived from an EMBL/GenBank/DDBJ whole genome shotgun (WGS) entry which is preliminary data.</text>
</comment>
<evidence type="ECO:0000313" key="1">
    <source>
        <dbReference type="EMBL" id="OEK59111.1"/>
    </source>
</evidence>
<dbReference type="RefSeq" id="WP_069854237.1">
    <property type="nucleotide sequence ID" value="NZ_LNPX01000001.1"/>
</dbReference>
<accession>A0AAP7IGM8</accession>
<reference evidence="2" key="1">
    <citation type="submission" date="2015-11" db="EMBL/GenBank/DDBJ databases">
        <title>Genomic diversity of Staphylococcus saprophyticus strains from urinary tract infections, animal surfaces, and fermented foods.</title>
        <authorList>
            <person name="Wolfe B.E."/>
        </authorList>
    </citation>
    <scope>NUCLEOTIDE SEQUENCE [LARGE SCALE GENOMIC DNA]</scope>
    <source>
        <strain evidence="2">738_7</strain>
    </source>
</reference>
<evidence type="ECO:0000313" key="2">
    <source>
        <dbReference type="Proteomes" id="UP000095464"/>
    </source>
</evidence>
<organism evidence="1 2">
    <name type="scientific">Staphylococcus equorum</name>
    <dbReference type="NCBI Taxonomy" id="246432"/>
    <lineage>
        <taxon>Bacteria</taxon>
        <taxon>Bacillati</taxon>
        <taxon>Bacillota</taxon>
        <taxon>Bacilli</taxon>
        <taxon>Bacillales</taxon>
        <taxon>Staphylococcaceae</taxon>
        <taxon>Staphylococcus</taxon>
    </lineage>
</organism>
<dbReference type="AlphaFoldDB" id="A0AAP7IGM8"/>
<dbReference type="EMBL" id="LNPX01000001">
    <property type="protein sequence ID" value="OEK59111.1"/>
    <property type="molecule type" value="Genomic_DNA"/>
</dbReference>
<dbReference type="Proteomes" id="UP000095464">
    <property type="component" value="Unassembled WGS sequence"/>
</dbReference>
<sequence>MTQWAKQTLETLYEMHLTETDCQTIRQELEGMTWQYIEEDTRLYKDIKAYERYVYDDWEACSSFMNLLSDLALEEPSTKYTVKELLLGDEAVELEEGKILIIMG</sequence>